<dbReference type="Pfam" id="PF20568">
    <property type="entry name" value="DUF6777"/>
    <property type="match status" value="1"/>
</dbReference>
<organism evidence="4 5">
    <name type="scientific">Saccharopolyspora erythraea</name>
    <name type="common">Streptomyces erythraeus</name>
    <dbReference type="NCBI Taxonomy" id="1836"/>
    <lineage>
        <taxon>Bacteria</taxon>
        <taxon>Bacillati</taxon>
        <taxon>Actinomycetota</taxon>
        <taxon>Actinomycetes</taxon>
        <taxon>Pseudonocardiales</taxon>
        <taxon>Pseudonocardiaceae</taxon>
        <taxon>Saccharopolyspora</taxon>
    </lineage>
</organism>
<dbReference type="Proteomes" id="UP001500729">
    <property type="component" value="Unassembled WGS sequence"/>
</dbReference>
<dbReference type="RefSeq" id="WP_009949448.1">
    <property type="nucleotide sequence ID" value="NZ_BAAAGS010000002.1"/>
</dbReference>
<keyword evidence="2" id="KW-0812">Transmembrane</keyword>
<feature type="transmembrane region" description="Helical" evidence="2">
    <location>
        <begin position="30"/>
        <end position="49"/>
    </location>
</feature>
<evidence type="ECO:0000259" key="3">
    <source>
        <dbReference type="Pfam" id="PF20568"/>
    </source>
</evidence>
<feature type="compositionally biased region" description="Basic and acidic residues" evidence="1">
    <location>
        <begin position="57"/>
        <end position="69"/>
    </location>
</feature>
<feature type="compositionally biased region" description="Acidic residues" evidence="1">
    <location>
        <begin position="367"/>
        <end position="376"/>
    </location>
</feature>
<keyword evidence="5" id="KW-1185">Reference proteome</keyword>
<feature type="domain" description="DUF6777" evidence="3">
    <location>
        <begin position="73"/>
        <end position="191"/>
    </location>
</feature>
<comment type="caution">
    <text evidence="4">The sequence shown here is derived from an EMBL/GenBank/DDBJ whole genome shotgun (WGS) entry which is preliminary data.</text>
</comment>
<feature type="region of interest" description="Disordered" evidence="1">
    <location>
        <begin position="57"/>
        <end position="77"/>
    </location>
</feature>
<gene>
    <name evidence="4" type="ORF">GCM10009533_05720</name>
</gene>
<feature type="compositionally biased region" description="Basic and acidic residues" evidence="1">
    <location>
        <begin position="223"/>
        <end position="241"/>
    </location>
</feature>
<evidence type="ECO:0000256" key="1">
    <source>
        <dbReference type="SAM" id="MobiDB-lite"/>
    </source>
</evidence>
<dbReference type="InterPro" id="IPR046704">
    <property type="entry name" value="DUF6777"/>
</dbReference>
<feature type="compositionally biased region" description="Gly residues" evidence="1">
    <location>
        <begin position="198"/>
        <end position="218"/>
    </location>
</feature>
<proteinExistence type="predicted"/>
<feature type="region of interest" description="Disordered" evidence="1">
    <location>
        <begin position="186"/>
        <end position="241"/>
    </location>
</feature>
<feature type="region of interest" description="Disordered" evidence="1">
    <location>
        <begin position="284"/>
        <end position="414"/>
    </location>
</feature>
<sequence>MNGRGHNPHPEETHENVSAVYRSGRSRLRLAVAATVAVGLAGTTAWALLPGGTATKEVRLEPTSAEDRGTATGEPDCDANRLVADLQADPDKSNAWAGVFGMAPEEIPAFVGGLTPALLPSDTAVTSHDYESGTYVAHPAVLQAGTSVFVGGTGEPAVKCVTGDPLTRGEIDAGANFTGQGWYSFQPGSVTGSTSGTGSTGGTGGTGGSGGTGGGGPVNPGPSKEEIEKLRKKAQDAHDKAVEARKIAEDARFRANDKRAEANIFTARVNELIARGAPQAEIDAAREEAASKDRQAKQAEQAAKDAEAVQKIAEGVADKAAKEFQKTTGKPFQPRKITDKGTPEKKAPQLAEQNDDEDVIEQKPAEEEPQAEEQTEQNEKVGAKPKTGNGTGGEQKGTTSQSRGTGSAQTESGS</sequence>
<feature type="compositionally biased region" description="Polar residues" evidence="1">
    <location>
        <begin position="396"/>
        <end position="414"/>
    </location>
</feature>
<protein>
    <recommendedName>
        <fullName evidence="3">DUF6777 domain-containing protein</fullName>
    </recommendedName>
</protein>
<reference evidence="4 5" key="1">
    <citation type="journal article" date="2019" name="Int. J. Syst. Evol. Microbiol.">
        <title>The Global Catalogue of Microorganisms (GCM) 10K type strain sequencing project: providing services to taxonomists for standard genome sequencing and annotation.</title>
        <authorList>
            <consortium name="The Broad Institute Genomics Platform"/>
            <consortium name="The Broad Institute Genome Sequencing Center for Infectious Disease"/>
            <person name="Wu L."/>
            <person name="Ma J."/>
        </authorList>
    </citation>
    <scope>NUCLEOTIDE SEQUENCE [LARGE SCALE GENOMIC DNA]</scope>
    <source>
        <strain evidence="4 5">JCM 10303</strain>
    </source>
</reference>
<evidence type="ECO:0000313" key="4">
    <source>
        <dbReference type="EMBL" id="GAA0509749.1"/>
    </source>
</evidence>
<feature type="compositionally biased region" description="Basic and acidic residues" evidence="1">
    <location>
        <begin position="316"/>
        <end position="325"/>
    </location>
</feature>
<feature type="compositionally biased region" description="Low complexity" evidence="1">
    <location>
        <begin position="188"/>
        <end position="197"/>
    </location>
</feature>
<feature type="compositionally biased region" description="Basic and acidic residues" evidence="1">
    <location>
        <begin position="336"/>
        <end position="347"/>
    </location>
</feature>
<evidence type="ECO:0000256" key="2">
    <source>
        <dbReference type="SAM" id="Phobius"/>
    </source>
</evidence>
<accession>A0ABN1C1S3</accession>
<keyword evidence="2" id="KW-0472">Membrane</keyword>
<dbReference type="EMBL" id="BAAAGS010000002">
    <property type="protein sequence ID" value="GAA0509749.1"/>
    <property type="molecule type" value="Genomic_DNA"/>
</dbReference>
<evidence type="ECO:0000313" key="5">
    <source>
        <dbReference type="Proteomes" id="UP001500729"/>
    </source>
</evidence>
<keyword evidence="2" id="KW-1133">Transmembrane helix</keyword>
<name>A0ABN1C1S3_SACER</name>
<feature type="compositionally biased region" description="Basic and acidic residues" evidence="1">
    <location>
        <begin position="284"/>
        <end position="308"/>
    </location>
</feature>